<protein>
    <recommendedName>
        <fullName evidence="5">DUF3649 domain-containing protein</fullName>
    </recommendedName>
</protein>
<feature type="transmembrane region" description="Helical" evidence="2">
    <location>
        <begin position="145"/>
        <end position="164"/>
    </location>
</feature>
<dbReference type="RefSeq" id="WP_143649673.1">
    <property type="nucleotide sequence ID" value="NZ_JAKKZF010000062.1"/>
</dbReference>
<reference evidence="3 4" key="1">
    <citation type="submission" date="2022-01" db="EMBL/GenBank/DDBJ databases">
        <title>Draft Genome Sequences of Seven Type Strains of the Genus Streptomyces.</title>
        <authorList>
            <person name="Aziz S."/>
            <person name="Coretto E."/>
            <person name="Chronakova A."/>
            <person name="Sproer C."/>
            <person name="Huber K."/>
            <person name="Nouioui I."/>
            <person name="Gross H."/>
        </authorList>
    </citation>
    <scope>NUCLEOTIDE SEQUENCE [LARGE SCALE GENOMIC DNA]</scope>
    <source>
        <strain evidence="3 4">DSM 41685</strain>
    </source>
</reference>
<feature type="region of interest" description="Disordered" evidence="1">
    <location>
        <begin position="1"/>
        <end position="97"/>
    </location>
</feature>
<feature type="compositionally biased region" description="Basic and acidic residues" evidence="1">
    <location>
        <begin position="41"/>
        <end position="51"/>
    </location>
</feature>
<evidence type="ECO:0000313" key="3">
    <source>
        <dbReference type="EMBL" id="MCG0065010.1"/>
    </source>
</evidence>
<feature type="transmembrane region" description="Helical" evidence="2">
    <location>
        <begin position="171"/>
        <end position="193"/>
    </location>
</feature>
<sequence length="196" mass="21367">MPASAGDPSDAWWDELYADEEQPSPEVERRPAPRLPNWWENKPDHLPKQDSEQATNPQANTAPTSSNTTPQPPALAPAQQPQHSPAPPGTAGRRHPQQSLLDAWAGISPRLRWLVYHGTAAAFGWGLGITGWATSVTAWIAADRWVNPQSITCYALGLGAVALYRRTRGWWWPIAWLAAVPASSIALGVLLYAPNS</sequence>
<organism evidence="3 4">
    <name type="scientific">Streptomyces tricolor</name>
    <dbReference type="NCBI Taxonomy" id="68277"/>
    <lineage>
        <taxon>Bacteria</taxon>
        <taxon>Bacillati</taxon>
        <taxon>Actinomycetota</taxon>
        <taxon>Actinomycetes</taxon>
        <taxon>Kitasatosporales</taxon>
        <taxon>Streptomycetaceae</taxon>
        <taxon>Streptomyces</taxon>
        <taxon>Streptomyces violaceoruber group</taxon>
    </lineage>
</organism>
<feature type="compositionally biased region" description="Polar residues" evidence="1">
    <location>
        <begin position="52"/>
        <end position="69"/>
    </location>
</feature>
<gene>
    <name evidence="3" type="ORF">L0F81_17195</name>
</gene>
<feature type="transmembrane region" description="Helical" evidence="2">
    <location>
        <begin position="113"/>
        <end position="133"/>
    </location>
</feature>
<dbReference type="Proteomes" id="UP001299012">
    <property type="component" value="Unassembled WGS sequence"/>
</dbReference>
<accession>A0ABS9JHH3</accession>
<proteinExistence type="predicted"/>
<keyword evidence="2" id="KW-0812">Transmembrane</keyword>
<name>A0ABS9JHH3_9ACTN</name>
<evidence type="ECO:0000256" key="1">
    <source>
        <dbReference type="SAM" id="MobiDB-lite"/>
    </source>
</evidence>
<dbReference type="EMBL" id="JAKKZF010000062">
    <property type="protein sequence ID" value="MCG0065010.1"/>
    <property type="molecule type" value="Genomic_DNA"/>
</dbReference>
<comment type="caution">
    <text evidence="3">The sequence shown here is derived from an EMBL/GenBank/DDBJ whole genome shotgun (WGS) entry which is preliminary data.</text>
</comment>
<feature type="compositionally biased region" description="Acidic residues" evidence="1">
    <location>
        <begin position="12"/>
        <end position="23"/>
    </location>
</feature>
<keyword evidence="4" id="KW-1185">Reference proteome</keyword>
<evidence type="ECO:0000313" key="4">
    <source>
        <dbReference type="Proteomes" id="UP001299012"/>
    </source>
</evidence>
<keyword evidence="2" id="KW-0472">Membrane</keyword>
<evidence type="ECO:0000256" key="2">
    <source>
        <dbReference type="SAM" id="Phobius"/>
    </source>
</evidence>
<evidence type="ECO:0008006" key="5">
    <source>
        <dbReference type="Google" id="ProtNLM"/>
    </source>
</evidence>
<keyword evidence="2" id="KW-1133">Transmembrane helix</keyword>